<dbReference type="RefSeq" id="WP_008597746.1">
    <property type="nucleotide sequence ID" value="NZ_AMRM01000016.1"/>
</dbReference>
<dbReference type="InterPro" id="IPR038404">
    <property type="entry name" value="TRAP_DctP_sf"/>
</dbReference>
<sequence length="341" mass="37687">MHQAKSHTNARTLRRGLIATALAALAFTSAFTGQANAEETLRAISAFPQSLAFSQSFKGFVDLVNERGKGVIQINYAGGPEMFPPNQQVDAVRRGVIDMQYGPASYYLGTMPEADAWVGSTVTATAARENGGFAIMQEAFSKKLGVNLLAHLDAGVKFYIYTINEPKRTDDGGVDLDGQRIRSQPIYNAFFEALGAIPVSVPVPDVYTGLERNTFDGSGWPIVGIRDLSWDKFLRYRIDPGFFQTDLAVVINPAKWEGLSDDAKKVLNDAAADYEKISYDNFQKVIEETDKAVRDNGMEVITLEGDAQAKFLDLAYDSAWKRMKDSGSEHYDALRKAYYDR</sequence>
<keyword evidence="2" id="KW-0813">Transport</keyword>
<dbReference type="NCBIfam" id="NF037995">
    <property type="entry name" value="TRAP_S1"/>
    <property type="match status" value="1"/>
</dbReference>
<feature type="signal peptide" evidence="4">
    <location>
        <begin position="1"/>
        <end position="37"/>
    </location>
</feature>
<keyword evidence="6" id="KW-1185">Reference proteome</keyword>
<organism evidence="5 6">
    <name type="scientific">Nitratireductor pacificus pht-3B</name>
    <dbReference type="NCBI Taxonomy" id="391937"/>
    <lineage>
        <taxon>Bacteria</taxon>
        <taxon>Pseudomonadati</taxon>
        <taxon>Pseudomonadota</taxon>
        <taxon>Alphaproteobacteria</taxon>
        <taxon>Hyphomicrobiales</taxon>
        <taxon>Phyllobacteriaceae</taxon>
        <taxon>Nitratireductor</taxon>
    </lineage>
</organism>
<evidence type="ECO:0000313" key="6">
    <source>
        <dbReference type="Proteomes" id="UP000006786"/>
    </source>
</evidence>
<reference evidence="5 6" key="1">
    <citation type="journal article" date="2012" name="J. Bacteriol.">
        <title>Genome Sequence of Nitratireductor pacificus Type Strain pht-3B.</title>
        <authorList>
            <person name="Lai Q."/>
            <person name="Li G."/>
            <person name="Shao Z."/>
        </authorList>
    </citation>
    <scope>NUCLEOTIDE SEQUENCE [LARGE SCALE GENOMIC DNA]</scope>
    <source>
        <strain evidence="6">pht-3B</strain>
    </source>
</reference>
<dbReference type="GO" id="GO:0055085">
    <property type="term" value="P:transmembrane transport"/>
    <property type="evidence" value="ECO:0007669"/>
    <property type="project" value="InterPro"/>
</dbReference>
<name>K2LK91_9HYPH</name>
<accession>K2LK91</accession>
<protein>
    <submittedName>
        <fullName evidence="5">TRAP dicarboxylate transporter subunit DctP</fullName>
    </submittedName>
</protein>
<dbReference type="Pfam" id="PF03480">
    <property type="entry name" value="DctP"/>
    <property type="match status" value="1"/>
</dbReference>
<dbReference type="Proteomes" id="UP000006786">
    <property type="component" value="Unassembled WGS sequence"/>
</dbReference>
<evidence type="ECO:0000256" key="4">
    <source>
        <dbReference type="SAM" id="SignalP"/>
    </source>
</evidence>
<proteinExistence type="inferred from homology"/>
<evidence type="ECO:0000256" key="2">
    <source>
        <dbReference type="ARBA" id="ARBA00022448"/>
    </source>
</evidence>
<keyword evidence="3 4" id="KW-0732">Signal</keyword>
<evidence type="ECO:0000256" key="1">
    <source>
        <dbReference type="ARBA" id="ARBA00009023"/>
    </source>
</evidence>
<feature type="chain" id="PRO_5003860693" evidence="4">
    <location>
        <begin position="38"/>
        <end position="341"/>
    </location>
</feature>
<dbReference type="EMBL" id="AMRM01000016">
    <property type="protein sequence ID" value="EKF18129.1"/>
    <property type="molecule type" value="Genomic_DNA"/>
</dbReference>
<dbReference type="InterPro" id="IPR018389">
    <property type="entry name" value="DctP_fam"/>
</dbReference>
<dbReference type="PANTHER" id="PTHR33376:SF7">
    <property type="entry name" value="C4-DICARBOXYLATE-BINDING PROTEIN DCTB"/>
    <property type="match status" value="1"/>
</dbReference>
<dbReference type="eggNOG" id="COG1638">
    <property type="taxonomic scope" value="Bacteria"/>
</dbReference>
<comment type="caution">
    <text evidence="5">The sequence shown here is derived from an EMBL/GenBank/DDBJ whole genome shotgun (WGS) entry which is preliminary data.</text>
</comment>
<evidence type="ECO:0000256" key="3">
    <source>
        <dbReference type="ARBA" id="ARBA00022729"/>
    </source>
</evidence>
<dbReference type="Gene3D" id="3.40.190.170">
    <property type="entry name" value="Bacterial extracellular solute-binding protein, family 7"/>
    <property type="match status" value="1"/>
</dbReference>
<gene>
    <name evidence="5" type="ORF">NA2_14492</name>
</gene>
<dbReference type="PANTHER" id="PTHR33376">
    <property type="match status" value="1"/>
</dbReference>
<evidence type="ECO:0000313" key="5">
    <source>
        <dbReference type="EMBL" id="EKF18129.1"/>
    </source>
</evidence>
<dbReference type="PATRIC" id="fig|391937.3.peg.2980"/>
<dbReference type="AlphaFoldDB" id="K2LK91"/>
<comment type="similarity">
    <text evidence="1">Belongs to the bacterial solute-binding protein 7 family.</text>
</comment>
<dbReference type="STRING" id="391937.NA2_14492"/>
<dbReference type="OrthoDB" id="6139617at2"/>